<protein>
    <submittedName>
        <fullName evidence="2">Uncharacterized protein</fullName>
    </submittedName>
</protein>
<keyword evidence="3" id="KW-1185">Reference proteome</keyword>
<feature type="region of interest" description="Disordered" evidence="1">
    <location>
        <begin position="58"/>
        <end position="97"/>
    </location>
</feature>
<name>A0A1B6PD29_SORBI</name>
<reference evidence="3" key="2">
    <citation type="journal article" date="2018" name="Plant J.">
        <title>The Sorghum bicolor reference genome: improved assembly, gene annotations, a transcriptome atlas, and signatures of genome organization.</title>
        <authorList>
            <person name="McCormick R.F."/>
            <person name="Truong S.K."/>
            <person name="Sreedasyam A."/>
            <person name="Jenkins J."/>
            <person name="Shu S."/>
            <person name="Sims D."/>
            <person name="Kennedy M."/>
            <person name="Amirebrahimi M."/>
            <person name="Weers B.D."/>
            <person name="McKinley B."/>
            <person name="Mattison A."/>
            <person name="Morishige D.T."/>
            <person name="Grimwood J."/>
            <person name="Schmutz J."/>
            <person name="Mullet J.E."/>
        </authorList>
    </citation>
    <scope>NUCLEOTIDE SEQUENCE [LARGE SCALE GENOMIC DNA]</scope>
    <source>
        <strain evidence="3">cv. BTx623</strain>
    </source>
</reference>
<dbReference type="Gramene" id="KXG23573">
    <property type="protein sequence ID" value="KXG23573"/>
    <property type="gene ID" value="SORBI_3008G112400"/>
</dbReference>
<sequence>MPLSSATRAAQPSAFSRHKLKRLLSSVLSPVPLLRPKTPSQQVGSYPVEVGREACTVDHVDSGSPSSMGGTGPSSQGSCAQSVIGGGSPTDQTACSLSATPKQPGLLIYHALGLEFICPNPLNAG</sequence>
<dbReference type="InParanoid" id="A0A1B6PD29"/>
<gene>
    <name evidence="2" type="ORF">SORBI_3008G112400</name>
</gene>
<feature type="compositionally biased region" description="Low complexity" evidence="1">
    <location>
        <begin position="62"/>
        <end position="78"/>
    </location>
</feature>
<evidence type="ECO:0000313" key="3">
    <source>
        <dbReference type="Proteomes" id="UP000000768"/>
    </source>
</evidence>
<proteinExistence type="predicted"/>
<reference evidence="2 3" key="1">
    <citation type="journal article" date="2009" name="Nature">
        <title>The Sorghum bicolor genome and the diversification of grasses.</title>
        <authorList>
            <person name="Paterson A.H."/>
            <person name="Bowers J.E."/>
            <person name="Bruggmann R."/>
            <person name="Dubchak I."/>
            <person name="Grimwood J."/>
            <person name="Gundlach H."/>
            <person name="Haberer G."/>
            <person name="Hellsten U."/>
            <person name="Mitros T."/>
            <person name="Poliakov A."/>
            <person name="Schmutz J."/>
            <person name="Spannagl M."/>
            <person name="Tang H."/>
            <person name="Wang X."/>
            <person name="Wicker T."/>
            <person name="Bharti A.K."/>
            <person name="Chapman J."/>
            <person name="Feltus F.A."/>
            <person name="Gowik U."/>
            <person name="Grigoriev I.V."/>
            <person name="Lyons E."/>
            <person name="Maher C.A."/>
            <person name="Martis M."/>
            <person name="Narechania A."/>
            <person name="Otillar R.P."/>
            <person name="Penning B.W."/>
            <person name="Salamov A.A."/>
            <person name="Wang Y."/>
            <person name="Zhang L."/>
            <person name="Carpita N.C."/>
            <person name="Freeling M."/>
            <person name="Gingle A.R."/>
            <person name="Hash C.T."/>
            <person name="Keller B."/>
            <person name="Klein P."/>
            <person name="Kresovich S."/>
            <person name="McCann M.C."/>
            <person name="Ming R."/>
            <person name="Peterson D.G."/>
            <person name="Mehboob-ur-Rahman"/>
            <person name="Ware D."/>
            <person name="Westhoff P."/>
            <person name="Mayer K.F."/>
            <person name="Messing J."/>
            <person name="Rokhsar D.S."/>
        </authorList>
    </citation>
    <scope>NUCLEOTIDE SEQUENCE [LARGE SCALE GENOMIC DNA]</scope>
    <source>
        <strain evidence="3">cv. BTx623</strain>
    </source>
</reference>
<dbReference type="AlphaFoldDB" id="A0A1B6PD29"/>
<evidence type="ECO:0000256" key="1">
    <source>
        <dbReference type="SAM" id="MobiDB-lite"/>
    </source>
</evidence>
<dbReference type="Proteomes" id="UP000000768">
    <property type="component" value="Chromosome 8"/>
</dbReference>
<organism evidence="2 3">
    <name type="scientific">Sorghum bicolor</name>
    <name type="common">Sorghum</name>
    <name type="synonym">Sorghum vulgare</name>
    <dbReference type="NCBI Taxonomy" id="4558"/>
    <lineage>
        <taxon>Eukaryota</taxon>
        <taxon>Viridiplantae</taxon>
        <taxon>Streptophyta</taxon>
        <taxon>Embryophyta</taxon>
        <taxon>Tracheophyta</taxon>
        <taxon>Spermatophyta</taxon>
        <taxon>Magnoliopsida</taxon>
        <taxon>Liliopsida</taxon>
        <taxon>Poales</taxon>
        <taxon>Poaceae</taxon>
        <taxon>PACMAD clade</taxon>
        <taxon>Panicoideae</taxon>
        <taxon>Andropogonodae</taxon>
        <taxon>Andropogoneae</taxon>
        <taxon>Sorghinae</taxon>
        <taxon>Sorghum</taxon>
    </lineage>
</organism>
<evidence type="ECO:0000313" key="2">
    <source>
        <dbReference type="EMBL" id="KXG23573.1"/>
    </source>
</evidence>
<accession>A0A1B6PD29</accession>
<dbReference type="EMBL" id="CM000767">
    <property type="protein sequence ID" value="KXG23573.1"/>
    <property type="molecule type" value="Genomic_DNA"/>
</dbReference>